<dbReference type="Proteomes" id="UP000253034">
    <property type="component" value="Unassembled WGS sequence"/>
</dbReference>
<proteinExistence type="predicted"/>
<organism evidence="1 2">
    <name type="scientific">Anaerobacterium chartisolvens</name>
    <dbReference type="NCBI Taxonomy" id="1297424"/>
    <lineage>
        <taxon>Bacteria</taxon>
        <taxon>Bacillati</taxon>
        <taxon>Bacillota</taxon>
        <taxon>Clostridia</taxon>
        <taxon>Eubacteriales</taxon>
        <taxon>Oscillospiraceae</taxon>
        <taxon>Anaerobacterium</taxon>
    </lineage>
</organism>
<reference evidence="1 2" key="1">
    <citation type="submission" date="2018-07" db="EMBL/GenBank/DDBJ databases">
        <title>Genomic Encyclopedia of Type Strains, Phase IV (KMG-IV): sequencing the most valuable type-strain genomes for metagenomic binning, comparative biology and taxonomic classification.</title>
        <authorList>
            <person name="Goeker M."/>
        </authorList>
    </citation>
    <scope>NUCLEOTIDE SEQUENCE [LARGE SCALE GENOMIC DNA]</scope>
    <source>
        <strain evidence="1 2">DSM 27016</strain>
    </source>
</reference>
<name>A0A369B7J1_9FIRM</name>
<protein>
    <submittedName>
        <fullName evidence="1">Uncharacterized protein</fullName>
    </submittedName>
</protein>
<evidence type="ECO:0000313" key="1">
    <source>
        <dbReference type="EMBL" id="RCX16516.1"/>
    </source>
</evidence>
<evidence type="ECO:0000313" key="2">
    <source>
        <dbReference type="Proteomes" id="UP000253034"/>
    </source>
</evidence>
<comment type="caution">
    <text evidence="1">The sequence shown here is derived from an EMBL/GenBank/DDBJ whole genome shotgun (WGS) entry which is preliminary data.</text>
</comment>
<gene>
    <name evidence="1" type="ORF">DFR58_1109</name>
</gene>
<accession>A0A369B7J1</accession>
<sequence length="68" mass="7632">MKHTVVNADDHEFAAKINAIKQAIQNAGPNDFVVFIKQTHPTETINIIADNDPTHMSKDTAKWPEKHP</sequence>
<keyword evidence="2" id="KW-1185">Reference proteome</keyword>
<dbReference type="RefSeq" id="WP_114297681.1">
    <property type="nucleotide sequence ID" value="NZ_QPJT01000010.1"/>
</dbReference>
<dbReference type="AlphaFoldDB" id="A0A369B7J1"/>
<dbReference type="EMBL" id="QPJT01000010">
    <property type="protein sequence ID" value="RCX16516.1"/>
    <property type="molecule type" value="Genomic_DNA"/>
</dbReference>